<name>G5J2V3_CROWT</name>
<dbReference type="Proteomes" id="UP000003477">
    <property type="component" value="Unassembled WGS sequence"/>
</dbReference>
<keyword evidence="3" id="KW-0328">Glycosyltransferase</keyword>
<protein>
    <submittedName>
        <fullName evidence="7">Glycosyl transferase, family 2</fullName>
    </submittedName>
</protein>
<gene>
    <name evidence="7" type="ORF">CWATWH0003_1835</name>
</gene>
<keyword evidence="4 7" id="KW-0808">Transferase</keyword>
<dbReference type="InterPro" id="IPR029044">
    <property type="entry name" value="Nucleotide-diphossugar_trans"/>
</dbReference>
<feature type="transmembrane region" description="Helical" evidence="5">
    <location>
        <begin position="246"/>
        <end position="277"/>
    </location>
</feature>
<accession>G5J2V3</accession>
<comment type="caution">
    <text evidence="7">The sequence shown here is derived from an EMBL/GenBank/DDBJ whole genome shotgun (WGS) entry which is preliminary data.</text>
</comment>
<evidence type="ECO:0000313" key="8">
    <source>
        <dbReference type="Proteomes" id="UP000003477"/>
    </source>
</evidence>
<evidence type="ECO:0000256" key="3">
    <source>
        <dbReference type="ARBA" id="ARBA00022676"/>
    </source>
</evidence>
<dbReference type="AlphaFoldDB" id="G5J2V3"/>
<dbReference type="PANTHER" id="PTHR43179:SF12">
    <property type="entry name" value="GALACTOFURANOSYLTRANSFERASE GLFT2"/>
    <property type="match status" value="1"/>
</dbReference>
<comment type="similarity">
    <text evidence="2">Belongs to the glycosyltransferase 2 family.</text>
</comment>
<dbReference type="InterPro" id="IPR001173">
    <property type="entry name" value="Glyco_trans_2-like"/>
</dbReference>
<dbReference type="EMBL" id="AESD01000280">
    <property type="protein sequence ID" value="EHJ13483.1"/>
    <property type="molecule type" value="Genomic_DNA"/>
</dbReference>
<evidence type="ECO:0000256" key="2">
    <source>
        <dbReference type="ARBA" id="ARBA00006739"/>
    </source>
</evidence>
<comment type="pathway">
    <text evidence="1">Cell wall biogenesis; cell wall polysaccharide biosynthesis.</text>
</comment>
<dbReference type="PATRIC" id="fig|423471.3.peg.1720"/>
<dbReference type="Gene3D" id="3.90.550.10">
    <property type="entry name" value="Spore Coat Polysaccharide Biosynthesis Protein SpsA, Chain A"/>
    <property type="match status" value="1"/>
</dbReference>
<organism evidence="7 8">
    <name type="scientific">Crocosphaera watsonii WH 0003</name>
    <dbReference type="NCBI Taxonomy" id="423471"/>
    <lineage>
        <taxon>Bacteria</taxon>
        <taxon>Bacillati</taxon>
        <taxon>Cyanobacteriota</taxon>
        <taxon>Cyanophyceae</taxon>
        <taxon>Oscillatoriophycideae</taxon>
        <taxon>Chroococcales</taxon>
        <taxon>Aphanothecaceae</taxon>
        <taxon>Crocosphaera</taxon>
    </lineage>
</organism>
<dbReference type="RefSeq" id="WP_007310180.1">
    <property type="nucleotide sequence ID" value="NZ_AESD01000280.1"/>
</dbReference>
<feature type="domain" description="Glycosyltransferase 2-like" evidence="6">
    <location>
        <begin position="8"/>
        <end position="128"/>
    </location>
</feature>
<dbReference type="SUPFAM" id="SSF53448">
    <property type="entry name" value="Nucleotide-diphospho-sugar transferases"/>
    <property type="match status" value="1"/>
</dbReference>
<sequence length="337" mass="38175">MSKLGIVLIGRNEGKRLTECLKSVLDETKNYEQTAIVYIDSGSTDGSVQTAKSLGVSAISLDSDRPFTAARGRNTGWKWLLKEHPDVTYIQFMDGDCTLMAGWLEKATEMLENNPTIAVVSGRRREKFPDATPYNRLADLEWNTPIGEALACGGDSLIRVKALQQVEGFNDSLICGEEPEMCIRLRGQGWKIWRLDEEMTAHDADMTRFSQWWSRMIRSGWAIAQGMAMYGLTPEKYMMRQGISNWLWGLILPLIALGLAWWTRGLTLFLLIGYPVLGWRIYGYRSTCGDTPAQSRLYAFFCILGKFAQIMGQVKYWLTKWQGQTATLIEYKKSQTG</sequence>
<dbReference type="GO" id="GO:0016757">
    <property type="term" value="F:glycosyltransferase activity"/>
    <property type="evidence" value="ECO:0007669"/>
    <property type="project" value="UniProtKB-KW"/>
</dbReference>
<evidence type="ECO:0000256" key="5">
    <source>
        <dbReference type="SAM" id="Phobius"/>
    </source>
</evidence>
<reference evidence="7 8" key="1">
    <citation type="journal article" date="2011" name="Front. Microbiol.">
        <title>Two Strains of Crocosphaera watsonii with Highly Conserved Genomes are Distinguished by Strain-Specific Features.</title>
        <authorList>
            <person name="Bench S.R."/>
            <person name="Ilikchyan I.N."/>
            <person name="Tripp H.J."/>
            <person name="Zehr J.P."/>
        </authorList>
    </citation>
    <scope>NUCLEOTIDE SEQUENCE [LARGE SCALE GENOMIC DNA]</scope>
    <source>
        <strain evidence="7 8">WH 0003</strain>
    </source>
</reference>
<dbReference type="Pfam" id="PF00535">
    <property type="entry name" value="Glycos_transf_2"/>
    <property type="match status" value="1"/>
</dbReference>
<dbReference type="PANTHER" id="PTHR43179">
    <property type="entry name" value="RHAMNOSYLTRANSFERASE WBBL"/>
    <property type="match status" value="1"/>
</dbReference>
<dbReference type="GeneID" id="88765585"/>
<evidence type="ECO:0000313" key="7">
    <source>
        <dbReference type="EMBL" id="EHJ13483.1"/>
    </source>
</evidence>
<evidence type="ECO:0000259" key="6">
    <source>
        <dbReference type="Pfam" id="PF00535"/>
    </source>
</evidence>
<evidence type="ECO:0000256" key="1">
    <source>
        <dbReference type="ARBA" id="ARBA00004776"/>
    </source>
</evidence>
<keyword evidence="5" id="KW-0812">Transmembrane</keyword>
<feature type="transmembrane region" description="Helical" evidence="5">
    <location>
        <begin position="297"/>
        <end position="318"/>
    </location>
</feature>
<proteinExistence type="inferred from homology"/>
<keyword evidence="5" id="KW-1133">Transmembrane helix</keyword>
<keyword evidence="5" id="KW-0472">Membrane</keyword>
<evidence type="ECO:0000256" key="4">
    <source>
        <dbReference type="ARBA" id="ARBA00022679"/>
    </source>
</evidence>